<dbReference type="AlphaFoldDB" id="H5UPV0"/>
<accession>H5UPV0</accession>
<organism evidence="1 2">
    <name type="scientific">Mobilicoccus pelagius NBRC 104925</name>
    <dbReference type="NCBI Taxonomy" id="1089455"/>
    <lineage>
        <taxon>Bacteria</taxon>
        <taxon>Bacillati</taxon>
        <taxon>Actinomycetota</taxon>
        <taxon>Actinomycetes</taxon>
        <taxon>Micrococcales</taxon>
        <taxon>Dermatophilaceae</taxon>
        <taxon>Mobilicoccus</taxon>
    </lineage>
</organism>
<evidence type="ECO:0000313" key="1">
    <source>
        <dbReference type="EMBL" id="GAB47755.1"/>
    </source>
</evidence>
<dbReference type="Proteomes" id="UP000004367">
    <property type="component" value="Unassembled WGS sequence"/>
</dbReference>
<dbReference type="RefSeq" id="WP_009481653.1">
    <property type="nucleotide sequence ID" value="NZ_BAFE01000027.1"/>
</dbReference>
<keyword evidence="2" id="KW-1185">Reference proteome</keyword>
<reference evidence="1 2" key="1">
    <citation type="submission" date="2012-02" db="EMBL/GenBank/DDBJ databases">
        <title>Whole genome shotgun sequence of Mobilicoccus pelagius NBRC 104925.</title>
        <authorList>
            <person name="Yoshida Y."/>
            <person name="Hosoyama A."/>
            <person name="Tsuchikane K."/>
            <person name="Katsumata H."/>
            <person name="Yamazaki S."/>
            <person name="Fujita N."/>
        </authorList>
    </citation>
    <scope>NUCLEOTIDE SEQUENCE [LARGE SCALE GENOMIC DNA]</scope>
    <source>
        <strain evidence="1 2">NBRC 104925</strain>
    </source>
</reference>
<name>H5UPV0_9MICO</name>
<comment type="caution">
    <text evidence="1">The sequence shown here is derived from an EMBL/GenBank/DDBJ whole genome shotgun (WGS) entry which is preliminary data.</text>
</comment>
<evidence type="ECO:0000313" key="2">
    <source>
        <dbReference type="Proteomes" id="UP000004367"/>
    </source>
</evidence>
<sequence length="235" mass="24679">MGIFDRKKDTPTAPVATEDLGLLGSQATKFVERVLEIGIDGKGTFDSAQKVADDARRRRSDPERVVDDIVGAHLRLAAGNGFVTGLGGFVTMPVALPANVVGFYVVATRMAAAIAAVRGYDIQQPAVRSAILLSLIGADSDDLLKKVGYQSTGKLANLAADRLPGAVVMAINKGVGFRIITRMGRTTLTKLGRLVPVAGGAIGAGLDSYLLKKIADGVREQFPFKATLTSLPSEN</sequence>
<dbReference type="OrthoDB" id="1425703at2"/>
<gene>
    <name evidence="1" type="ORF">MOPEL_029_00340</name>
</gene>
<dbReference type="InterPro" id="IPR024787">
    <property type="entry name" value="EcsC"/>
</dbReference>
<protein>
    <recommendedName>
        <fullName evidence="3">EcsC family protein</fullName>
    </recommendedName>
</protein>
<dbReference type="Pfam" id="PF12787">
    <property type="entry name" value="EcsC"/>
    <property type="match status" value="1"/>
</dbReference>
<proteinExistence type="predicted"/>
<dbReference type="STRING" id="1089455.MOPEL_029_00340"/>
<dbReference type="eggNOG" id="ENOG502ZAV8">
    <property type="taxonomic scope" value="Bacteria"/>
</dbReference>
<evidence type="ECO:0008006" key="3">
    <source>
        <dbReference type="Google" id="ProtNLM"/>
    </source>
</evidence>
<dbReference type="EMBL" id="BAFE01000027">
    <property type="protein sequence ID" value="GAB47755.1"/>
    <property type="molecule type" value="Genomic_DNA"/>
</dbReference>